<dbReference type="EMBL" id="CP051180">
    <property type="protein sequence ID" value="QIZ76329.1"/>
    <property type="molecule type" value="Genomic_DNA"/>
</dbReference>
<accession>A0A6H1UCG2</accession>
<keyword evidence="2" id="KW-1185">Reference proteome</keyword>
<dbReference type="KEGG" id="fes:HER31_05225"/>
<dbReference type="Proteomes" id="UP000501602">
    <property type="component" value="Chromosome"/>
</dbReference>
<organism evidence="1 2">
    <name type="scientific">Ferrimonas lipolytica</name>
    <dbReference type="NCBI Taxonomy" id="2724191"/>
    <lineage>
        <taxon>Bacteria</taxon>
        <taxon>Pseudomonadati</taxon>
        <taxon>Pseudomonadota</taxon>
        <taxon>Gammaproteobacteria</taxon>
        <taxon>Alteromonadales</taxon>
        <taxon>Ferrimonadaceae</taxon>
        <taxon>Ferrimonas</taxon>
    </lineage>
</organism>
<protein>
    <recommendedName>
        <fullName evidence="3">Ribosomal S4P</fullName>
    </recommendedName>
</protein>
<name>A0A6H1UCG2_9GAMM</name>
<proteinExistence type="predicted"/>
<sequence>MRTDAILVNELQLGDSLNQAVQQDRREDFSLLLAMMVQDVRFQSQFQLGKDEQGDNVSVRQQLHLAEPQALVSQYQQEGRTIVNADAFQQGGLVQSRLQNCLQPEAVDIQGQHPYGIQQALNNAEPWVSKRQQVAVQMQRFPQQMDLANLIAQQRIQSNALLAAA</sequence>
<evidence type="ECO:0000313" key="1">
    <source>
        <dbReference type="EMBL" id="QIZ76329.1"/>
    </source>
</evidence>
<gene>
    <name evidence="1" type="ORF">HER31_05225</name>
</gene>
<evidence type="ECO:0000313" key="2">
    <source>
        <dbReference type="Proteomes" id="UP000501602"/>
    </source>
</evidence>
<evidence type="ECO:0008006" key="3">
    <source>
        <dbReference type="Google" id="ProtNLM"/>
    </source>
</evidence>
<dbReference type="InterPro" id="IPR021879">
    <property type="entry name" value="VC2046_fam"/>
</dbReference>
<dbReference type="AlphaFoldDB" id="A0A6H1UCG2"/>
<dbReference type="Pfam" id="PF11993">
    <property type="entry name" value="VC2046"/>
    <property type="match status" value="1"/>
</dbReference>
<dbReference type="RefSeq" id="WP_168659589.1">
    <property type="nucleotide sequence ID" value="NZ_CP051180.1"/>
</dbReference>
<reference evidence="1 2" key="1">
    <citation type="submission" date="2020-04" db="EMBL/GenBank/DDBJ databases">
        <title>Ferrimonas sp. S7 isolated from sea water.</title>
        <authorList>
            <person name="Bae S.S."/>
            <person name="Baek K."/>
        </authorList>
    </citation>
    <scope>NUCLEOTIDE SEQUENCE [LARGE SCALE GENOMIC DNA]</scope>
    <source>
        <strain evidence="1 2">S7</strain>
    </source>
</reference>